<dbReference type="InParanoid" id="H2XTK7"/>
<dbReference type="Ensembl" id="ENSCINT00000033683.1">
    <property type="protein sequence ID" value="ENSCINP00000032991.1"/>
    <property type="gene ID" value="ENSCING00000024720.1"/>
</dbReference>
<dbReference type="HOGENOM" id="CLU_3037544_0_0_1"/>
<name>H2XTK7_CIOIN</name>
<keyword evidence="2" id="KW-1185">Reference proteome</keyword>
<protein>
    <submittedName>
        <fullName evidence="1">Uncharacterized protein</fullName>
    </submittedName>
</protein>
<reference evidence="1" key="2">
    <citation type="submission" date="2025-08" db="UniProtKB">
        <authorList>
            <consortium name="Ensembl"/>
        </authorList>
    </citation>
    <scope>IDENTIFICATION</scope>
</reference>
<accession>H2XTK7</accession>
<dbReference type="Proteomes" id="UP000008144">
    <property type="component" value="Unassembled WGS sequence"/>
</dbReference>
<dbReference type="AlphaFoldDB" id="H2XTK7"/>
<organism evidence="1 2">
    <name type="scientific">Ciona intestinalis</name>
    <name type="common">Transparent sea squirt</name>
    <name type="synonym">Ascidia intestinalis</name>
    <dbReference type="NCBI Taxonomy" id="7719"/>
    <lineage>
        <taxon>Eukaryota</taxon>
        <taxon>Metazoa</taxon>
        <taxon>Chordata</taxon>
        <taxon>Tunicata</taxon>
        <taxon>Ascidiacea</taxon>
        <taxon>Phlebobranchia</taxon>
        <taxon>Cionidae</taxon>
        <taxon>Ciona</taxon>
    </lineage>
</organism>
<evidence type="ECO:0000313" key="1">
    <source>
        <dbReference type="Ensembl" id="ENSCINP00000032991.1"/>
    </source>
</evidence>
<sequence length="55" mass="6437">TSEVVKQQLPLRRKVNEGHKPFTSRFIDVNRVEWSEKGSTYVISTLPHKLISRFP</sequence>
<reference evidence="1" key="3">
    <citation type="submission" date="2025-09" db="UniProtKB">
        <authorList>
            <consortium name="Ensembl"/>
        </authorList>
    </citation>
    <scope>IDENTIFICATION</scope>
</reference>
<evidence type="ECO:0000313" key="2">
    <source>
        <dbReference type="Proteomes" id="UP000008144"/>
    </source>
</evidence>
<reference evidence="2" key="1">
    <citation type="journal article" date="2002" name="Science">
        <title>The draft genome of Ciona intestinalis: insights into chordate and vertebrate origins.</title>
        <authorList>
            <person name="Dehal P."/>
            <person name="Satou Y."/>
            <person name="Campbell R.K."/>
            <person name="Chapman J."/>
            <person name="Degnan B."/>
            <person name="De Tomaso A."/>
            <person name="Davidson B."/>
            <person name="Di Gregorio A."/>
            <person name="Gelpke M."/>
            <person name="Goodstein D.M."/>
            <person name="Harafuji N."/>
            <person name="Hastings K.E."/>
            <person name="Ho I."/>
            <person name="Hotta K."/>
            <person name="Huang W."/>
            <person name="Kawashima T."/>
            <person name="Lemaire P."/>
            <person name="Martinez D."/>
            <person name="Meinertzhagen I.A."/>
            <person name="Necula S."/>
            <person name="Nonaka M."/>
            <person name="Putnam N."/>
            <person name="Rash S."/>
            <person name="Saiga H."/>
            <person name="Satake M."/>
            <person name="Terry A."/>
            <person name="Yamada L."/>
            <person name="Wang H.G."/>
            <person name="Awazu S."/>
            <person name="Azumi K."/>
            <person name="Boore J."/>
            <person name="Branno M."/>
            <person name="Chin-Bow S."/>
            <person name="DeSantis R."/>
            <person name="Doyle S."/>
            <person name="Francino P."/>
            <person name="Keys D.N."/>
            <person name="Haga S."/>
            <person name="Hayashi H."/>
            <person name="Hino K."/>
            <person name="Imai K.S."/>
            <person name="Inaba K."/>
            <person name="Kano S."/>
            <person name="Kobayashi K."/>
            <person name="Kobayashi M."/>
            <person name="Lee B.I."/>
            <person name="Makabe K.W."/>
            <person name="Manohar C."/>
            <person name="Matassi G."/>
            <person name="Medina M."/>
            <person name="Mochizuki Y."/>
            <person name="Mount S."/>
            <person name="Morishita T."/>
            <person name="Miura S."/>
            <person name="Nakayama A."/>
            <person name="Nishizaka S."/>
            <person name="Nomoto H."/>
            <person name="Ohta F."/>
            <person name="Oishi K."/>
            <person name="Rigoutsos I."/>
            <person name="Sano M."/>
            <person name="Sasaki A."/>
            <person name="Sasakura Y."/>
            <person name="Shoguchi E."/>
            <person name="Shin-i T."/>
            <person name="Spagnuolo A."/>
            <person name="Stainier D."/>
            <person name="Suzuki M.M."/>
            <person name="Tassy O."/>
            <person name="Takatori N."/>
            <person name="Tokuoka M."/>
            <person name="Yagi K."/>
            <person name="Yoshizaki F."/>
            <person name="Wada S."/>
            <person name="Zhang C."/>
            <person name="Hyatt P.D."/>
            <person name="Larimer F."/>
            <person name="Detter C."/>
            <person name="Doggett N."/>
            <person name="Glavina T."/>
            <person name="Hawkins T."/>
            <person name="Richardson P."/>
            <person name="Lucas S."/>
            <person name="Kohara Y."/>
            <person name="Levine M."/>
            <person name="Satoh N."/>
            <person name="Rokhsar D.S."/>
        </authorList>
    </citation>
    <scope>NUCLEOTIDE SEQUENCE [LARGE SCALE GENOMIC DNA]</scope>
</reference>
<proteinExistence type="predicted"/>